<proteinExistence type="predicted"/>
<dbReference type="Proteomes" id="UP001497457">
    <property type="component" value="Chromosome 10rd"/>
</dbReference>
<dbReference type="AlphaFoldDB" id="A0ABC8VKL7"/>
<dbReference type="Pfam" id="PF07762">
    <property type="entry name" value="DUF1618"/>
    <property type="match status" value="1"/>
</dbReference>
<reference evidence="3" key="1">
    <citation type="submission" date="2024-06" db="EMBL/GenBank/DDBJ databases">
        <authorList>
            <person name="Ryan C."/>
        </authorList>
    </citation>
    <scope>NUCLEOTIDE SEQUENCE [LARGE SCALE GENOMIC DNA]</scope>
</reference>
<dbReference type="PANTHER" id="PTHR33086:SF46">
    <property type="entry name" value="EXPRESSED PROTEIN"/>
    <property type="match status" value="1"/>
</dbReference>
<evidence type="ECO:0000313" key="3">
    <source>
        <dbReference type="Proteomes" id="UP001497457"/>
    </source>
</evidence>
<sequence>MLRWTRRRRGARAFPAGADASITFTDPPHASVLTVTPHVSLPACLGCYPYVAAVDRRSGLLLLCGAHPMSTDCLMVSHHVCDAATGEVVSLPDPPRHMAFYGANVGLIIKAGGVGGAGGCMVAALQSARRDGVDTGAAVLLSYKGVVSHGGMLWWVDLNHGLLACDPFADEPELIDVPLPAVADGELPADSTWSPSPMSSPVNRGARGCVKVSAGRLRYAKIHGSGLDAPVVSMWMLVASTWCHAGAGTWEWIHEITVPLAEVWMDESYVNTELPASIPAIALIDPVDPDRVYFFLGSCIFEVDLQLRKVVGFSEFEMIDPPKSTGRERSSRFVHGWQYDPSSTRPDLYRHA</sequence>
<accession>A0ABC8VKL7</accession>
<evidence type="ECO:0000259" key="1">
    <source>
        <dbReference type="Pfam" id="PF07762"/>
    </source>
</evidence>
<organism evidence="2 3">
    <name type="scientific">Urochloa decumbens</name>
    <dbReference type="NCBI Taxonomy" id="240449"/>
    <lineage>
        <taxon>Eukaryota</taxon>
        <taxon>Viridiplantae</taxon>
        <taxon>Streptophyta</taxon>
        <taxon>Embryophyta</taxon>
        <taxon>Tracheophyta</taxon>
        <taxon>Spermatophyta</taxon>
        <taxon>Magnoliopsida</taxon>
        <taxon>Liliopsida</taxon>
        <taxon>Poales</taxon>
        <taxon>Poaceae</taxon>
        <taxon>PACMAD clade</taxon>
        <taxon>Panicoideae</taxon>
        <taxon>Panicodae</taxon>
        <taxon>Paniceae</taxon>
        <taxon>Melinidinae</taxon>
        <taxon>Urochloa</taxon>
    </lineage>
</organism>
<keyword evidence="3" id="KW-1185">Reference proteome</keyword>
<protein>
    <recommendedName>
        <fullName evidence="1">DUF1618 domain-containing protein</fullName>
    </recommendedName>
</protein>
<dbReference type="EMBL" id="OZ075120">
    <property type="protein sequence ID" value="CAL4891449.1"/>
    <property type="molecule type" value="Genomic_DNA"/>
</dbReference>
<name>A0ABC8VKL7_9POAL</name>
<dbReference type="PANTHER" id="PTHR33086">
    <property type="entry name" value="OS05G0468200 PROTEIN-RELATED"/>
    <property type="match status" value="1"/>
</dbReference>
<dbReference type="InterPro" id="IPR011676">
    <property type="entry name" value="DUF1618"/>
</dbReference>
<reference evidence="2 3" key="2">
    <citation type="submission" date="2024-10" db="EMBL/GenBank/DDBJ databases">
        <authorList>
            <person name="Ryan C."/>
        </authorList>
    </citation>
    <scope>NUCLEOTIDE SEQUENCE [LARGE SCALE GENOMIC DNA]</scope>
</reference>
<gene>
    <name evidence="2" type="ORF">URODEC1_LOCUS3799</name>
</gene>
<evidence type="ECO:0000313" key="2">
    <source>
        <dbReference type="EMBL" id="CAL4891449.1"/>
    </source>
</evidence>
<feature type="domain" description="DUF1618" evidence="1">
    <location>
        <begin position="155"/>
        <end position="293"/>
    </location>
</feature>